<dbReference type="EMBL" id="CP012040">
    <property type="protein sequence ID" value="AKP52762.1"/>
    <property type="molecule type" value="Genomic_DNA"/>
</dbReference>
<accession>A0A0H4PWK9</accession>
<dbReference type="AlphaFoldDB" id="A0A0H4PWK9"/>
<reference evidence="7 8" key="1">
    <citation type="submission" date="2015-07" db="EMBL/GenBank/DDBJ databases">
        <authorList>
            <person name="Kim K.M."/>
        </authorList>
    </citation>
    <scope>NUCLEOTIDE SEQUENCE [LARGE SCALE GENOMIC DNA]</scope>
    <source>
        <strain evidence="7 8">KCTC 12363</strain>
    </source>
</reference>
<dbReference type="InterPro" id="IPR043147">
    <property type="entry name" value="Penicillin_amidase_A-knob"/>
</dbReference>
<dbReference type="GO" id="GO:0046872">
    <property type="term" value="F:metal ion binding"/>
    <property type="evidence" value="ECO:0007669"/>
    <property type="project" value="UniProtKB-KW"/>
</dbReference>
<dbReference type="Gene3D" id="3.60.20.10">
    <property type="entry name" value="Glutamine Phosphoribosylpyrophosphate, subunit 1, domain 1"/>
    <property type="match status" value="1"/>
</dbReference>
<keyword evidence="3" id="KW-0378">Hydrolase</keyword>
<keyword evidence="6" id="KW-0106">Calcium</keyword>
<dbReference type="InterPro" id="IPR014395">
    <property type="entry name" value="Pen/GL7ACA/AHL_acylase"/>
</dbReference>
<evidence type="ECO:0000256" key="1">
    <source>
        <dbReference type="ARBA" id="ARBA00006586"/>
    </source>
</evidence>
<proteinExistence type="inferred from homology"/>
<dbReference type="InterPro" id="IPR002692">
    <property type="entry name" value="S45"/>
</dbReference>
<dbReference type="InterPro" id="IPR023343">
    <property type="entry name" value="Penicillin_amidase_dom1"/>
</dbReference>
<dbReference type="Proteomes" id="UP000036520">
    <property type="component" value="Chromosome"/>
</dbReference>
<dbReference type="InterPro" id="IPR029055">
    <property type="entry name" value="Ntn_hydrolases_N"/>
</dbReference>
<dbReference type="Gene3D" id="1.10.439.10">
    <property type="entry name" value="Penicillin Amidohydrolase, domain 1"/>
    <property type="match status" value="1"/>
</dbReference>
<dbReference type="PANTHER" id="PTHR34218">
    <property type="entry name" value="PEPTIDASE S45 PENICILLIN AMIDASE"/>
    <property type="match status" value="1"/>
</dbReference>
<protein>
    <submittedName>
        <fullName evidence="7">Peptidase S45 penicillin amidase</fullName>
    </submittedName>
</protein>
<sequence>MYKKLLLFIVPFLLGLDFQNFNQPNDEILWDKWGIPHIYASTDDNLYYMMGWAQMHNHGNLILKLYGEGRAKSSEYWSEDIGRDKLLHQLGVLNASQKAYTLLPQKEKQVLISFAKGINTYADQNPNELEEKYKVVLPVKPEDILQHTFRVFYLEFLINRNISKANKWTAGSNGWAISGSKTTSGNSMLMANPHLNWDDFWLFFEAHLITETNDLYGTTLVGLPTIGIGFNKNLGWTHTVNTLDNVDLYELTLQNGQYQLDNEFHDFTIDTVQIIEKTGSGKKATTVLRKQSAFGMVYKEEGNKAIAIKWPNTDGKLNIIGQWLAMGESQSLEEFQGALAMNGLPLFNVIYSDKENNILYHFGGNAPKKNGGWDKWQKVVSGTSSKDLWQGYYSSEEVPNYLNPESGWIQNANDPPYTSTFPAAIRPDDYPSHMAPNAMGFRPQRSALLIKDAMNLNLDQLIALKHDTKSEYFLRIKEDLSKIDSDALDSLTKEALATLLSWDGAFEANSTGPVLFSMFAKELGSKGVFAEEWDFNDPLNTPRKLKDLTHVTSSLQIAAVKHQQIYGSLAVNYGDVYRLEVGNHSYAANGGAGSLGIFRTMNYSPKGNGQFFATHGETYVCATEFGKEVTAKALMSYGNATQAHSPHVGDQLELFSKKQLRKVLLQREDQLQNLEKREQLSDIR</sequence>
<comment type="similarity">
    <text evidence="1">Belongs to the peptidase S45 family.</text>
</comment>
<dbReference type="GO" id="GO:0016811">
    <property type="term" value="F:hydrolase activity, acting on carbon-nitrogen (but not peptide) bonds, in linear amides"/>
    <property type="evidence" value="ECO:0007669"/>
    <property type="project" value="InterPro"/>
</dbReference>
<dbReference type="STRING" id="320787.CA2015_3372"/>
<feature type="binding site" evidence="6">
    <location>
        <position position="246"/>
    </location>
    <ligand>
        <name>Ca(2+)</name>
        <dbReference type="ChEBI" id="CHEBI:29108"/>
    </ligand>
</feature>
<keyword evidence="2" id="KW-0732">Signal</keyword>
<keyword evidence="8" id="KW-1185">Reference proteome</keyword>
<keyword evidence="6" id="KW-0479">Metal-binding</keyword>
<dbReference type="Gene3D" id="1.10.1400.10">
    <property type="match status" value="1"/>
</dbReference>
<comment type="cofactor">
    <cofactor evidence="6">
        <name>Ca(2+)</name>
        <dbReference type="ChEBI" id="CHEBI:29108"/>
    </cofactor>
    <text evidence="6">Binds 1 Ca(2+) ion per dimer.</text>
</comment>
<dbReference type="PANTHER" id="PTHR34218:SF3">
    <property type="entry name" value="ACYL-HOMOSERINE LACTONE ACYLASE PVDQ"/>
    <property type="match status" value="1"/>
</dbReference>
<dbReference type="InterPro" id="IPR043146">
    <property type="entry name" value="Penicillin_amidase_N_B-knob"/>
</dbReference>
<dbReference type="RefSeq" id="WP_048642945.1">
    <property type="nucleotide sequence ID" value="NZ_CP012040.1"/>
</dbReference>
<evidence type="ECO:0000313" key="7">
    <source>
        <dbReference type="EMBL" id="AKP52762.1"/>
    </source>
</evidence>
<dbReference type="PIRSF" id="PIRSF001227">
    <property type="entry name" value="Pen_acylase"/>
    <property type="match status" value="1"/>
</dbReference>
<evidence type="ECO:0000256" key="4">
    <source>
        <dbReference type="ARBA" id="ARBA00023145"/>
    </source>
</evidence>
<evidence type="ECO:0000256" key="3">
    <source>
        <dbReference type="ARBA" id="ARBA00022801"/>
    </source>
</evidence>
<dbReference type="GO" id="GO:0017000">
    <property type="term" value="P:antibiotic biosynthetic process"/>
    <property type="evidence" value="ECO:0007669"/>
    <property type="project" value="InterPro"/>
</dbReference>
<gene>
    <name evidence="7" type="ORF">CA2015_3372</name>
</gene>
<organism evidence="7 8">
    <name type="scientific">Cyclobacterium amurskyense</name>
    <dbReference type="NCBI Taxonomy" id="320787"/>
    <lineage>
        <taxon>Bacteria</taxon>
        <taxon>Pseudomonadati</taxon>
        <taxon>Bacteroidota</taxon>
        <taxon>Cytophagia</taxon>
        <taxon>Cytophagales</taxon>
        <taxon>Cyclobacteriaceae</taxon>
        <taxon>Cyclobacterium</taxon>
    </lineage>
</organism>
<feature type="active site" description="Nucleophile" evidence="5">
    <location>
        <position position="172"/>
    </location>
</feature>
<evidence type="ECO:0000256" key="5">
    <source>
        <dbReference type="PIRSR" id="PIRSR001227-1"/>
    </source>
</evidence>
<evidence type="ECO:0000313" key="8">
    <source>
        <dbReference type="Proteomes" id="UP000036520"/>
    </source>
</evidence>
<dbReference type="Pfam" id="PF01804">
    <property type="entry name" value="Penicil_amidase"/>
    <property type="match status" value="1"/>
</dbReference>
<dbReference type="SUPFAM" id="SSF56235">
    <property type="entry name" value="N-terminal nucleophile aminohydrolases (Ntn hydrolases)"/>
    <property type="match status" value="1"/>
</dbReference>
<evidence type="ECO:0000256" key="6">
    <source>
        <dbReference type="PIRSR" id="PIRSR001227-2"/>
    </source>
</evidence>
<keyword evidence="4" id="KW-0865">Zymogen</keyword>
<feature type="binding site" evidence="6">
    <location>
        <position position="247"/>
    </location>
    <ligand>
        <name>Ca(2+)</name>
        <dbReference type="ChEBI" id="CHEBI:29108"/>
    </ligand>
</feature>
<evidence type="ECO:0000256" key="2">
    <source>
        <dbReference type="ARBA" id="ARBA00022729"/>
    </source>
</evidence>
<dbReference type="Gene3D" id="2.30.120.10">
    <property type="match status" value="1"/>
</dbReference>
<name>A0A0H4PWK9_9BACT</name>
<dbReference type="KEGG" id="camu:CA2015_3372"/>
<feature type="binding site" evidence="6">
    <location>
        <position position="244"/>
    </location>
    <ligand>
        <name>Ca(2+)</name>
        <dbReference type="ChEBI" id="CHEBI:29108"/>
    </ligand>
</feature>